<proteinExistence type="predicted"/>
<evidence type="ECO:0000313" key="1">
    <source>
        <dbReference type="EMBL" id="GAI81075.1"/>
    </source>
</evidence>
<reference evidence="1" key="1">
    <citation type="journal article" date="2014" name="Front. Microbiol.">
        <title>High frequency of phylogenetically diverse reductive dehalogenase-homologous genes in deep subseafloor sedimentary metagenomes.</title>
        <authorList>
            <person name="Kawai M."/>
            <person name="Futagami T."/>
            <person name="Toyoda A."/>
            <person name="Takaki Y."/>
            <person name="Nishi S."/>
            <person name="Hori S."/>
            <person name="Arai W."/>
            <person name="Tsubouchi T."/>
            <person name="Morono Y."/>
            <person name="Uchiyama I."/>
            <person name="Ito T."/>
            <person name="Fujiyama A."/>
            <person name="Inagaki F."/>
            <person name="Takami H."/>
        </authorList>
    </citation>
    <scope>NUCLEOTIDE SEQUENCE</scope>
    <source>
        <strain evidence="1">Expedition CK06-06</strain>
    </source>
</reference>
<accession>X1T0E7</accession>
<gene>
    <name evidence="1" type="ORF">S12H4_14296</name>
</gene>
<dbReference type="AlphaFoldDB" id="X1T0E7"/>
<comment type="caution">
    <text evidence="1">The sequence shown here is derived from an EMBL/GenBank/DDBJ whole genome shotgun (WGS) entry which is preliminary data.</text>
</comment>
<organism evidence="1">
    <name type="scientific">marine sediment metagenome</name>
    <dbReference type="NCBI Taxonomy" id="412755"/>
    <lineage>
        <taxon>unclassified sequences</taxon>
        <taxon>metagenomes</taxon>
        <taxon>ecological metagenomes</taxon>
    </lineage>
</organism>
<feature type="non-terminal residue" evidence="1">
    <location>
        <position position="275"/>
    </location>
</feature>
<sequence>MYSSPFFTDYSPNYEPISIYNYILGKIVELKGTKVINFDCQKCIKKILNLLENILDVINKLDIIHKFKKFSRNNNSADSIIDFYNYIVFEIKLNSITNKSTENSFITSQSNLIETYSIGKNNIFQVLIFDVINEYEKNYIVEFSLQSSGEEDFFKKIVKDAKNNLNLLDSEKIIPLEELISLYRMNAKQYLASKYKLTENEIESISFVSALYKLKIEKIFPLLIDDQIEEIFLDSPKEKVYINHQKFGRCRTDIKLNLKDIERLKTFLRLYSGRR</sequence>
<name>X1T0E7_9ZZZZ</name>
<protein>
    <submittedName>
        <fullName evidence="1">Uncharacterized protein</fullName>
    </submittedName>
</protein>
<dbReference type="EMBL" id="BARW01006813">
    <property type="protein sequence ID" value="GAI81075.1"/>
    <property type="molecule type" value="Genomic_DNA"/>
</dbReference>
<dbReference type="Gene3D" id="3.30.450.380">
    <property type="match status" value="1"/>
</dbReference>